<reference evidence="12" key="1">
    <citation type="submission" date="2019-09" db="EMBL/GenBank/DDBJ databases">
        <title>Bird 10,000 Genomes (B10K) Project - Family phase.</title>
        <authorList>
            <person name="Zhang G."/>
        </authorList>
    </citation>
    <scope>NUCLEOTIDE SEQUENCE</scope>
    <source>
        <strain evidence="12">B10K-DU-001-08</strain>
        <tissue evidence="12">Muscle</tissue>
    </source>
</reference>
<dbReference type="Gene3D" id="2.60.40.10">
    <property type="entry name" value="Immunoglobulins"/>
    <property type="match status" value="3"/>
</dbReference>
<keyword evidence="7" id="KW-1015">Disulfide bond</keyword>
<organism evidence="12 13">
    <name type="scientific">Penelope pileata</name>
    <dbReference type="NCBI Taxonomy" id="1118817"/>
    <lineage>
        <taxon>Eukaryota</taxon>
        <taxon>Metazoa</taxon>
        <taxon>Chordata</taxon>
        <taxon>Craniata</taxon>
        <taxon>Vertebrata</taxon>
        <taxon>Euteleostomi</taxon>
        <taxon>Archelosauria</taxon>
        <taxon>Archosauria</taxon>
        <taxon>Dinosauria</taxon>
        <taxon>Saurischia</taxon>
        <taxon>Theropoda</taxon>
        <taxon>Coelurosauria</taxon>
        <taxon>Aves</taxon>
        <taxon>Neognathae</taxon>
        <taxon>Galloanserae</taxon>
        <taxon>Galliformes</taxon>
        <taxon>Cracidae</taxon>
        <taxon>Penelope</taxon>
    </lineage>
</organism>
<dbReference type="OrthoDB" id="9983389at2759"/>
<feature type="domain" description="Ig-like" evidence="11">
    <location>
        <begin position="122"/>
        <end position="177"/>
    </location>
</feature>
<accession>A0A851NJV9</accession>
<dbReference type="InterPro" id="IPR007110">
    <property type="entry name" value="Ig-like_dom"/>
</dbReference>
<dbReference type="InterPro" id="IPR003599">
    <property type="entry name" value="Ig_sub"/>
</dbReference>
<dbReference type="InterPro" id="IPR036179">
    <property type="entry name" value="Ig-like_dom_sf"/>
</dbReference>
<evidence type="ECO:0000259" key="11">
    <source>
        <dbReference type="PROSITE" id="PS50835"/>
    </source>
</evidence>
<keyword evidence="9" id="KW-0325">Glycoprotein</keyword>
<dbReference type="PANTHER" id="PTHR25466:SF14">
    <property type="entry name" value="BUTYROPHILIN SUBFAMILY 2 MEMBER A2-LIKE-RELATED"/>
    <property type="match status" value="1"/>
</dbReference>
<feature type="domain" description="Ig-like" evidence="11">
    <location>
        <begin position="180"/>
        <end position="284"/>
    </location>
</feature>
<keyword evidence="13" id="KW-1185">Reference proteome</keyword>
<feature type="non-terminal residue" evidence="12">
    <location>
        <position position="1"/>
    </location>
</feature>
<gene>
    <name evidence="12" type="primary">Hhla2</name>
    <name evidence="12" type="ORF">PENPIL_R11679</name>
</gene>
<dbReference type="FunFam" id="2.60.40.10:FF:000142">
    <property type="entry name" value="V-set domain-containing T-cell activation inhibitor 1"/>
    <property type="match status" value="1"/>
</dbReference>
<keyword evidence="8" id="KW-0675">Receptor</keyword>
<proteinExistence type="predicted"/>
<dbReference type="GO" id="GO:0071222">
    <property type="term" value="P:cellular response to lipopolysaccharide"/>
    <property type="evidence" value="ECO:0007669"/>
    <property type="project" value="TreeGrafter"/>
</dbReference>
<dbReference type="GO" id="GO:0006955">
    <property type="term" value="P:immune response"/>
    <property type="evidence" value="ECO:0007669"/>
    <property type="project" value="TreeGrafter"/>
</dbReference>
<dbReference type="GO" id="GO:0042130">
    <property type="term" value="P:negative regulation of T cell proliferation"/>
    <property type="evidence" value="ECO:0007669"/>
    <property type="project" value="TreeGrafter"/>
</dbReference>
<keyword evidence="2" id="KW-1003">Cell membrane</keyword>
<dbReference type="EMBL" id="WBMW01002092">
    <property type="protein sequence ID" value="NXC42118.1"/>
    <property type="molecule type" value="Genomic_DNA"/>
</dbReference>
<dbReference type="SMART" id="SM00409">
    <property type="entry name" value="IG"/>
    <property type="match status" value="2"/>
</dbReference>
<evidence type="ECO:0000256" key="2">
    <source>
        <dbReference type="ARBA" id="ARBA00022475"/>
    </source>
</evidence>
<evidence type="ECO:0000256" key="3">
    <source>
        <dbReference type="ARBA" id="ARBA00022692"/>
    </source>
</evidence>
<sequence>EEAAVTGLFSKDVILPCLFPPDGDEVIYWKKGNKDVHSYYYRQDQLGNQHLDYRNRTHLFYENIPHGNASLKLSNLNLSDEGRYDCYVGTTQTKTEVEVMLHVRVRSCYAMEYRKTDAKRMLICSAFLTYPTPNVTWVRGNTSIQETGREETRDGVLSSVRSNQDIINTSDTYFCHIHLPHEDWTAEWSMQDQLSKAEGSNAVIPCEYSSNTLRTDGFSVAWKLNKNEVVSVLASFNGTFHSYQPRVQMNENNFSLHVRDLTVDDGGDYLCNISTPSYTKLCVTPLQV</sequence>
<keyword evidence="10" id="KW-0393">Immunoglobulin domain</keyword>
<evidence type="ECO:0000256" key="9">
    <source>
        <dbReference type="ARBA" id="ARBA00023180"/>
    </source>
</evidence>
<name>A0A851NJV9_9GALL</name>
<evidence type="ECO:0000256" key="8">
    <source>
        <dbReference type="ARBA" id="ARBA00023170"/>
    </source>
</evidence>
<keyword evidence="3" id="KW-0812">Transmembrane</keyword>
<feature type="domain" description="Ig-like" evidence="11">
    <location>
        <begin position="1"/>
        <end position="98"/>
    </location>
</feature>
<dbReference type="InterPro" id="IPR051713">
    <property type="entry name" value="T-cell_Activation_Regulation"/>
</dbReference>
<dbReference type="Pfam" id="PF07686">
    <property type="entry name" value="V-set"/>
    <property type="match status" value="2"/>
</dbReference>
<evidence type="ECO:0000256" key="6">
    <source>
        <dbReference type="ARBA" id="ARBA00023136"/>
    </source>
</evidence>
<dbReference type="Proteomes" id="UP000613066">
    <property type="component" value="Unassembled WGS sequence"/>
</dbReference>
<evidence type="ECO:0000256" key="10">
    <source>
        <dbReference type="ARBA" id="ARBA00023319"/>
    </source>
</evidence>
<evidence type="ECO:0000256" key="4">
    <source>
        <dbReference type="ARBA" id="ARBA00022729"/>
    </source>
</evidence>
<comment type="caution">
    <text evidence="12">The sequence shown here is derived from an EMBL/GenBank/DDBJ whole genome shotgun (WGS) entry which is preliminary data.</text>
</comment>
<dbReference type="AlphaFoldDB" id="A0A851NJV9"/>
<dbReference type="GO" id="GO:0031295">
    <property type="term" value="P:T cell costimulation"/>
    <property type="evidence" value="ECO:0007669"/>
    <property type="project" value="TreeGrafter"/>
</dbReference>
<keyword evidence="4" id="KW-0732">Signal</keyword>
<evidence type="ECO:0000256" key="1">
    <source>
        <dbReference type="ARBA" id="ARBA00004251"/>
    </source>
</evidence>
<keyword evidence="5" id="KW-1133">Transmembrane helix</keyword>
<dbReference type="PROSITE" id="PS50835">
    <property type="entry name" value="IG_LIKE"/>
    <property type="match status" value="3"/>
</dbReference>
<dbReference type="GO" id="GO:0042102">
    <property type="term" value="P:positive regulation of T cell proliferation"/>
    <property type="evidence" value="ECO:0007669"/>
    <property type="project" value="TreeGrafter"/>
</dbReference>
<evidence type="ECO:0000256" key="5">
    <source>
        <dbReference type="ARBA" id="ARBA00022989"/>
    </source>
</evidence>
<evidence type="ECO:0000313" key="12">
    <source>
        <dbReference type="EMBL" id="NXC42118.1"/>
    </source>
</evidence>
<dbReference type="SUPFAM" id="SSF48726">
    <property type="entry name" value="Immunoglobulin"/>
    <property type="match status" value="3"/>
</dbReference>
<dbReference type="PANTHER" id="PTHR25466">
    <property type="entry name" value="T-LYMPHOCYTE ACTIVATION ANTIGEN"/>
    <property type="match status" value="1"/>
</dbReference>
<dbReference type="InterPro" id="IPR013106">
    <property type="entry name" value="Ig_V-set"/>
</dbReference>
<dbReference type="GO" id="GO:0009897">
    <property type="term" value="C:external side of plasma membrane"/>
    <property type="evidence" value="ECO:0007669"/>
    <property type="project" value="TreeGrafter"/>
</dbReference>
<dbReference type="SMART" id="SM00406">
    <property type="entry name" value="IGv"/>
    <property type="match status" value="2"/>
</dbReference>
<comment type="subcellular location">
    <subcellularLocation>
        <location evidence="1">Cell membrane</location>
        <topology evidence="1">Single-pass type I membrane protein</topology>
    </subcellularLocation>
</comment>
<keyword evidence="6" id="KW-0472">Membrane</keyword>
<evidence type="ECO:0000256" key="7">
    <source>
        <dbReference type="ARBA" id="ARBA00023157"/>
    </source>
</evidence>
<dbReference type="InterPro" id="IPR013783">
    <property type="entry name" value="Ig-like_fold"/>
</dbReference>
<evidence type="ECO:0000313" key="13">
    <source>
        <dbReference type="Proteomes" id="UP000613066"/>
    </source>
</evidence>
<feature type="non-terminal residue" evidence="12">
    <location>
        <position position="288"/>
    </location>
</feature>
<dbReference type="GO" id="GO:0007166">
    <property type="term" value="P:cell surface receptor signaling pathway"/>
    <property type="evidence" value="ECO:0007669"/>
    <property type="project" value="TreeGrafter"/>
</dbReference>
<protein>
    <submittedName>
        <fullName evidence="12">HHLA2 protein</fullName>
    </submittedName>
</protein>